<keyword evidence="5" id="KW-1185">Reference proteome</keyword>
<reference evidence="4" key="1">
    <citation type="submission" date="2016-12" db="EMBL/GenBank/DDBJ databases">
        <authorList>
            <person name="Gaudriault S."/>
        </authorList>
    </citation>
    <scope>NUCLEOTIDE SEQUENCE [LARGE SCALE GENOMIC DNA]</scope>
    <source>
        <strain evidence="4">HGB1681 (deposited as PTA-6826 in the American Type Culture Collection)</strain>
    </source>
</reference>
<evidence type="ECO:0000313" key="3">
    <source>
        <dbReference type="EMBL" id="SIP71938.1"/>
    </source>
</evidence>
<evidence type="ECO:0000256" key="1">
    <source>
        <dbReference type="SAM" id="Phobius"/>
    </source>
</evidence>
<reference evidence="2 5" key="3">
    <citation type="journal article" date="2017" name="Nat. Microbiol.">
        <title>Natural product diversity associated with the nematode symbionts Photorhabdus and Xenorhabdus.</title>
        <authorList>
            <person name="Tobias N.J."/>
            <person name="Wolff H."/>
            <person name="Djahanschiri B."/>
            <person name="Grundmann F."/>
            <person name="Kronenwerth M."/>
            <person name="Shi Y.M."/>
            <person name="Simonyi S."/>
            <person name="Grun P."/>
            <person name="Shapiro-Ilan D."/>
            <person name="Pidot S.J."/>
            <person name="Stinear T.P."/>
            <person name="Ebersberger I."/>
            <person name="Bode H.B."/>
        </authorList>
    </citation>
    <scope>NUCLEOTIDE SEQUENCE [LARGE SCALE GENOMIC DNA]</scope>
    <source>
        <strain evidence="2 5">DSM 16336</strain>
    </source>
</reference>
<evidence type="ECO:0000313" key="4">
    <source>
        <dbReference type="Proteomes" id="UP000196435"/>
    </source>
</evidence>
<dbReference type="AlphaFoldDB" id="A0A1N6MSV6"/>
<keyword evidence="1" id="KW-0472">Membrane</keyword>
<dbReference type="Proteomes" id="UP000196435">
    <property type="component" value="Unassembled WGS sequence"/>
</dbReference>
<proteinExistence type="predicted"/>
<evidence type="ECO:0000313" key="5">
    <source>
        <dbReference type="Proteomes" id="UP000224871"/>
    </source>
</evidence>
<reference evidence="3" key="2">
    <citation type="submission" date="2016-12" db="EMBL/GenBank/DDBJ databases">
        <authorList>
            <person name="Song W.-J."/>
            <person name="Kurnit D.M."/>
        </authorList>
    </citation>
    <scope>NUCLEOTIDE SEQUENCE [LARGE SCALE GENOMIC DNA]</scope>
    <source>
        <strain evidence="3">HGB1681</strain>
    </source>
</reference>
<dbReference type="EMBL" id="FTLG01000035">
    <property type="protein sequence ID" value="SIP71938.1"/>
    <property type="molecule type" value="Genomic_DNA"/>
</dbReference>
<dbReference type="Proteomes" id="UP000224871">
    <property type="component" value="Unassembled WGS sequence"/>
</dbReference>
<organism evidence="3 4">
    <name type="scientific">Xenorhabdus innexi</name>
    <dbReference type="NCBI Taxonomy" id="290109"/>
    <lineage>
        <taxon>Bacteria</taxon>
        <taxon>Pseudomonadati</taxon>
        <taxon>Pseudomonadota</taxon>
        <taxon>Gammaproteobacteria</taxon>
        <taxon>Enterobacterales</taxon>
        <taxon>Morganellaceae</taxon>
        <taxon>Xenorhabdus</taxon>
    </lineage>
</organism>
<dbReference type="OrthoDB" id="6447971at2"/>
<protein>
    <submittedName>
        <fullName evidence="3">Uncharacterized protein</fullName>
    </submittedName>
</protein>
<accession>A0A1N6MSV6</accession>
<keyword evidence="1" id="KW-0812">Transmembrane</keyword>
<dbReference type="RefSeq" id="WP_086952945.1">
    <property type="nucleotide sequence ID" value="NZ_CAWNQC010000254.1"/>
</dbReference>
<keyword evidence="1" id="KW-1133">Transmembrane helix</keyword>
<name>A0A1N6MSV6_9GAMM</name>
<gene>
    <name evidence="2" type="ORF">Xinn_03305</name>
    <name evidence="3" type="ORF">XIS1_130016</name>
</gene>
<sequence>MIVFNAKNYLLGRKSKLVTLFIIFFSVLYLYKKETSIVEKIFDYTDKYCRVNEECVVNMTNVTQFEWDYMYVVDNRQSHKSVESFINLKIDMNLDFFQHIFFTKDNKFVHQEGYFYYSDSTDRRGLMLNFDHYKKGMRPITHYVISKENPNILIKKEIVPNHKDYYWFSYANEKQVVRVDWINTSSAED</sequence>
<evidence type="ECO:0000313" key="2">
    <source>
        <dbReference type="EMBL" id="PHM30371.1"/>
    </source>
</evidence>
<dbReference type="EMBL" id="NIBU01000055">
    <property type="protein sequence ID" value="PHM30371.1"/>
    <property type="molecule type" value="Genomic_DNA"/>
</dbReference>
<feature type="transmembrane region" description="Helical" evidence="1">
    <location>
        <begin position="15"/>
        <end position="31"/>
    </location>
</feature>